<protein>
    <submittedName>
        <fullName evidence="2">NERD domain protein</fullName>
    </submittedName>
</protein>
<evidence type="ECO:0000313" key="2">
    <source>
        <dbReference type="EMBL" id="ABV88996.1"/>
    </source>
</evidence>
<proteinExistence type="predicted"/>
<dbReference type="eggNOG" id="COG0551">
    <property type="taxonomic scope" value="Bacteria"/>
</dbReference>
<organism evidence="2 3">
    <name type="scientific">Shewanella pealeana (strain ATCC 700345 / ANG-SQ1)</name>
    <dbReference type="NCBI Taxonomy" id="398579"/>
    <lineage>
        <taxon>Bacteria</taxon>
        <taxon>Pseudomonadati</taxon>
        <taxon>Pseudomonadota</taxon>
        <taxon>Gammaproteobacteria</taxon>
        <taxon>Alteromonadales</taxon>
        <taxon>Shewanellaceae</taxon>
        <taxon>Shewanella</taxon>
    </lineage>
</organism>
<evidence type="ECO:0000313" key="3">
    <source>
        <dbReference type="Proteomes" id="UP000002608"/>
    </source>
</evidence>
<keyword evidence="3" id="KW-1185">Reference proteome</keyword>
<dbReference type="Proteomes" id="UP000002608">
    <property type="component" value="Chromosome"/>
</dbReference>
<dbReference type="InterPro" id="IPR011528">
    <property type="entry name" value="NERD"/>
</dbReference>
<evidence type="ECO:0000259" key="1">
    <source>
        <dbReference type="PROSITE" id="PS50965"/>
    </source>
</evidence>
<gene>
    <name evidence="2" type="ordered locus">Spea_3685</name>
</gene>
<feature type="domain" description="NERD" evidence="1">
    <location>
        <begin position="18"/>
        <end position="141"/>
    </location>
</feature>
<name>A8H8V9_SHEPA</name>
<dbReference type="PROSITE" id="PS50965">
    <property type="entry name" value="NERD"/>
    <property type="match status" value="1"/>
</dbReference>
<reference evidence="2 3" key="1">
    <citation type="submission" date="2007-10" db="EMBL/GenBank/DDBJ databases">
        <title>Complete sequence of Shewanella pealeana ATCC 700345.</title>
        <authorList>
            <consortium name="US DOE Joint Genome Institute"/>
            <person name="Copeland A."/>
            <person name="Lucas S."/>
            <person name="Lapidus A."/>
            <person name="Barry K."/>
            <person name="Glavina del Rio T."/>
            <person name="Dalin E."/>
            <person name="Tice H."/>
            <person name="Pitluck S."/>
            <person name="Chertkov O."/>
            <person name="Brettin T."/>
            <person name="Bruce D."/>
            <person name="Detter J.C."/>
            <person name="Han C."/>
            <person name="Schmutz J."/>
            <person name="Larimer F."/>
            <person name="Land M."/>
            <person name="Hauser L."/>
            <person name="Kyrpides N."/>
            <person name="Kim E."/>
            <person name="Zhao J.-S.Z."/>
            <person name="Manno D."/>
            <person name="Hawari J."/>
            <person name="Richardson P."/>
        </authorList>
    </citation>
    <scope>NUCLEOTIDE SEQUENCE [LARGE SCALE GENOMIC DNA]</scope>
    <source>
        <strain evidence="3">ATCC 700345 / ANG-SQ1</strain>
    </source>
</reference>
<dbReference type="KEGG" id="spl:Spea_3685"/>
<dbReference type="STRING" id="398579.Spea_3685"/>
<dbReference type="RefSeq" id="WP_012156880.1">
    <property type="nucleotide sequence ID" value="NC_009901.1"/>
</dbReference>
<sequence>MILKTKSPQNARSAQAIAGQQQEQNVAFFLRRAYKDHPQVLVINDFKFRFNDEVAQIDHLIVYTYGFVLIESKSIRGQVKVNQKQEWTRSLSTYQGKTDKWQGMPSPIKQVELQQALLLELLMHHRSEILGKLLGLKQQGFKGRCWDHLCAVSSDAIIDRKSMPKAVSDKLIKSEFLVEKLDKVMNLKTKFARFMHASDTRPDFNQEELESVASFLIKQHIAPHTTATEAATATVASQTATEQSTASLKTTPVTVAASTAPAQQTLAKTTQQEPVEKSQAIQLVLRCKHCGESTNYTPMYGKFGYYINCNQCTKNTPMKQACPQCSSKNTRVKKSKETYTLSCQECGCGQRVI</sequence>
<accession>A8H8V9</accession>
<dbReference type="Pfam" id="PF08378">
    <property type="entry name" value="NERD"/>
    <property type="match status" value="1"/>
</dbReference>
<dbReference type="OrthoDB" id="5500241at2"/>
<dbReference type="AlphaFoldDB" id="A8H8V9"/>
<dbReference type="HOGENOM" id="CLU_053321_1_0_6"/>
<dbReference type="EMBL" id="CP000851">
    <property type="protein sequence ID" value="ABV88996.1"/>
    <property type="molecule type" value="Genomic_DNA"/>
</dbReference>